<comment type="subcellular location">
    <subcellularLocation>
        <location evidence="1">Membrane</location>
        <topology evidence="1">Multi-pass membrane protein</topology>
    </subcellularLocation>
</comment>
<dbReference type="GO" id="GO:0004888">
    <property type="term" value="F:transmembrane signaling receptor activity"/>
    <property type="evidence" value="ECO:0007669"/>
    <property type="project" value="InterPro"/>
</dbReference>
<evidence type="ECO:0000256" key="5">
    <source>
        <dbReference type="SAM" id="SignalP"/>
    </source>
</evidence>
<dbReference type="CDD" id="cd18987">
    <property type="entry name" value="LGIC_ECD_anion"/>
    <property type="match status" value="1"/>
</dbReference>
<proteinExistence type="predicted"/>
<feature type="signal peptide" evidence="5">
    <location>
        <begin position="1"/>
        <end position="18"/>
    </location>
</feature>
<dbReference type="Pfam" id="PF02932">
    <property type="entry name" value="Neur_chan_memb"/>
    <property type="match status" value="1"/>
</dbReference>
<evidence type="ECO:0000259" key="6">
    <source>
        <dbReference type="Pfam" id="PF02931"/>
    </source>
</evidence>
<feature type="chain" id="PRO_5035321588" evidence="5">
    <location>
        <begin position="19"/>
        <end position="469"/>
    </location>
</feature>
<evidence type="ECO:0000256" key="1">
    <source>
        <dbReference type="ARBA" id="ARBA00004141"/>
    </source>
</evidence>
<dbReference type="InterPro" id="IPR006201">
    <property type="entry name" value="Neur_channel"/>
</dbReference>
<organism evidence="8 9">
    <name type="scientific">Allacma fusca</name>
    <dbReference type="NCBI Taxonomy" id="39272"/>
    <lineage>
        <taxon>Eukaryota</taxon>
        <taxon>Metazoa</taxon>
        <taxon>Ecdysozoa</taxon>
        <taxon>Arthropoda</taxon>
        <taxon>Hexapoda</taxon>
        <taxon>Collembola</taxon>
        <taxon>Symphypleona</taxon>
        <taxon>Sminthuridae</taxon>
        <taxon>Allacma</taxon>
    </lineage>
</organism>
<dbReference type="GO" id="GO:0005230">
    <property type="term" value="F:extracellular ligand-gated monoatomic ion channel activity"/>
    <property type="evidence" value="ECO:0007669"/>
    <property type="project" value="InterPro"/>
</dbReference>
<keyword evidence="5" id="KW-0732">Signal</keyword>
<name>A0A8J2KMB8_9HEXA</name>
<feature type="transmembrane region" description="Helical" evidence="4">
    <location>
        <begin position="251"/>
        <end position="274"/>
    </location>
</feature>
<feature type="transmembrane region" description="Helical" evidence="4">
    <location>
        <begin position="443"/>
        <end position="462"/>
    </location>
</feature>
<protein>
    <submittedName>
        <fullName evidence="8">Uncharacterized protein</fullName>
    </submittedName>
</protein>
<keyword evidence="4" id="KW-1133">Transmembrane helix</keyword>
<gene>
    <name evidence="8" type="ORF">AFUS01_LOCUS26703</name>
</gene>
<dbReference type="Pfam" id="PF02931">
    <property type="entry name" value="Neur_chan_LBD"/>
    <property type="match status" value="1"/>
</dbReference>
<evidence type="ECO:0000256" key="3">
    <source>
        <dbReference type="SAM" id="MobiDB-lite"/>
    </source>
</evidence>
<dbReference type="EMBL" id="CAJVCH010360086">
    <property type="protein sequence ID" value="CAG7816066.1"/>
    <property type="molecule type" value="Genomic_DNA"/>
</dbReference>
<comment type="caution">
    <text evidence="8">The sequence shown here is derived from an EMBL/GenBank/DDBJ whole genome shotgun (WGS) entry which is preliminary data.</text>
</comment>
<dbReference type="InterPro" id="IPR006202">
    <property type="entry name" value="Neur_chan_lig-bd"/>
</dbReference>
<feature type="transmembrane region" description="Helical" evidence="4">
    <location>
        <begin position="281"/>
        <end position="299"/>
    </location>
</feature>
<dbReference type="InterPro" id="IPR006029">
    <property type="entry name" value="Neurotrans-gated_channel_TM"/>
</dbReference>
<evidence type="ECO:0000256" key="2">
    <source>
        <dbReference type="ARBA" id="ARBA00023136"/>
    </source>
</evidence>
<dbReference type="AlphaFoldDB" id="A0A8J2KMB8"/>
<feature type="domain" description="Neurotransmitter-gated ion-channel transmembrane" evidence="7">
    <location>
        <begin position="258"/>
        <end position="338"/>
    </location>
</feature>
<feature type="transmembrane region" description="Helical" evidence="4">
    <location>
        <begin position="311"/>
        <end position="328"/>
    </location>
</feature>
<dbReference type="PANTHER" id="PTHR18945">
    <property type="entry name" value="NEUROTRANSMITTER GATED ION CHANNEL"/>
    <property type="match status" value="1"/>
</dbReference>
<feature type="domain" description="Neurotransmitter-gated ion-channel ligand-binding" evidence="6">
    <location>
        <begin position="45"/>
        <end position="250"/>
    </location>
</feature>
<dbReference type="CDD" id="cd19049">
    <property type="entry name" value="LGIC_TM_anion"/>
    <property type="match status" value="1"/>
</dbReference>
<evidence type="ECO:0000313" key="9">
    <source>
        <dbReference type="Proteomes" id="UP000708208"/>
    </source>
</evidence>
<feature type="compositionally biased region" description="Basic and acidic residues" evidence="3">
    <location>
        <begin position="397"/>
        <end position="411"/>
    </location>
</feature>
<feature type="region of interest" description="Disordered" evidence="3">
    <location>
        <begin position="397"/>
        <end position="423"/>
    </location>
</feature>
<dbReference type="GO" id="GO:0016020">
    <property type="term" value="C:membrane"/>
    <property type="evidence" value="ECO:0007669"/>
    <property type="project" value="UniProtKB-SubCell"/>
</dbReference>
<accession>A0A8J2KMB8</accession>
<reference evidence="8" key="1">
    <citation type="submission" date="2021-06" db="EMBL/GenBank/DDBJ databases">
        <authorList>
            <person name="Hodson N. C."/>
            <person name="Mongue J. A."/>
            <person name="Jaron S. K."/>
        </authorList>
    </citation>
    <scope>NUCLEOTIDE SEQUENCE</scope>
</reference>
<keyword evidence="2 4" id="KW-0472">Membrane</keyword>
<dbReference type="Proteomes" id="UP000708208">
    <property type="component" value="Unassembled WGS sequence"/>
</dbReference>
<dbReference type="OrthoDB" id="8175758at2759"/>
<evidence type="ECO:0000313" key="8">
    <source>
        <dbReference type="EMBL" id="CAG7816066.1"/>
    </source>
</evidence>
<keyword evidence="9" id="KW-1185">Reference proteome</keyword>
<keyword evidence="4" id="KW-0812">Transmembrane</keyword>
<dbReference type="PROSITE" id="PS00236">
    <property type="entry name" value="NEUROTR_ION_CHANNEL"/>
    <property type="match status" value="1"/>
</dbReference>
<dbReference type="InterPro" id="IPR018000">
    <property type="entry name" value="Neurotransmitter_ion_chnl_CS"/>
</dbReference>
<evidence type="ECO:0000256" key="4">
    <source>
        <dbReference type="SAM" id="Phobius"/>
    </source>
</evidence>
<sequence length="469" mass="53864">MNLRDILVFLLSFFCALANSSLMSAEMSRDSKVDSKYDYDPTLRLSESLIPANYNSLDPPPTDRGSPLKVEFSVVLMNVRDIEEMKQEVTLEMNFRIYWEDTRLKNLTGGEDFIVINPESFEKRLWRPDVFIDHAKEVKQPVLLTKPVSMRLFSDGGIRYSARISVTLACQMNFKFYPADTQHCKVDLKSYAYPNTILTLGWHQGISTTVASDLRLSNYYLTVKNTGEFLTTSTSGIYSGIRFTVKLRRDMSYHVVQTYLPSSMFILVTFMTFVMPQDSGAVAIAMTTLLTMTAMFAAVRQNTPNVSYAKAIDIWMVVCMLFVFYALGQHMITMRLRHMKIELIQQDMEDAQKQPTFTTNESNDTPVNDDPNVLGVAYRGIHNKDSFPMQTINIPTDEQHRNDDVSRRYSKEPTYPPPPIPMEDSISAKIKEYKALGNKIRRISSILTPISFIFFNVIYWTWLLGSREY</sequence>
<evidence type="ECO:0000259" key="7">
    <source>
        <dbReference type="Pfam" id="PF02932"/>
    </source>
</evidence>